<proteinExistence type="predicted"/>
<protein>
    <submittedName>
        <fullName evidence="1">13168_t:CDS:1</fullName>
    </submittedName>
</protein>
<comment type="caution">
    <text evidence="1">The sequence shown here is derived from an EMBL/GenBank/DDBJ whole genome shotgun (WGS) entry which is preliminary data.</text>
</comment>
<reference evidence="1" key="1">
    <citation type="submission" date="2021-06" db="EMBL/GenBank/DDBJ databases">
        <authorList>
            <person name="Kallberg Y."/>
            <person name="Tangrot J."/>
            <person name="Rosling A."/>
        </authorList>
    </citation>
    <scope>NUCLEOTIDE SEQUENCE</scope>
    <source>
        <strain evidence="1">CL551</strain>
    </source>
</reference>
<name>A0A9N9IY81_9GLOM</name>
<keyword evidence="2" id="KW-1185">Reference proteome</keyword>
<feature type="non-terminal residue" evidence="1">
    <location>
        <position position="1"/>
    </location>
</feature>
<evidence type="ECO:0000313" key="2">
    <source>
        <dbReference type="Proteomes" id="UP000789342"/>
    </source>
</evidence>
<evidence type="ECO:0000313" key="1">
    <source>
        <dbReference type="EMBL" id="CAG8756668.1"/>
    </source>
</evidence>
<sequence>NEKNTIPENYTTCLFIFVLSDVRLLRNFSDLNSMKNECTHHRTTDKQPHSFIAFVPRSDSHSVLRMSET</sequence>
<dbReference type="Proteomes" id="UP000789342">
    <property type="component" value="Unassembled WGS sequence"/>
</dbReference>
<dbReference type="EMBL" id="CAJVPV010038425">
    <property type="protein sequence ID" value="CAG8756668.1"/>
    <property type="molecule type" value="Genomic_DNA"/>
</dbReference>
<organism evidence="1 2">
    <name type="scientific">Acaulospora morrowiae</name>
    <dbReference type="NCBI Taxonomy" id="94023"/>
    <lineage>
        <taxon>Eukaryota</taxon>
        <taxon>Fungi</taxon>
        <taxon>Fungi incertae sedis</taxon>
        <taxon>Mucoromycota</taxon>
        <taxon>Glomeromycotina</taxon>
        <taxon>Glomeromycetes</taxon>
        <taxon>Diversisporales</taxon>
        <taxon>Acaulosporaceae</taxon>
        <taxon>Acaulospora</taxon>
    </lineage>
</organism>
<gene>
    <name evidence="1" type="ORF">AMORRO_LOCUS15641</name>
</gene>
<dbReference type="AlphaFoldDB" id="A0A9N9IY81"/>
<accession>A0A9N9IY81</accession>